<reference evidence="1 2" key="1">
    <citation type="submission" date="2023-02" db="EMBL/GenBank/DDBJ databases">
        <title>LHISI_Scaffold_Assembly.</title>
        <authorList>
            <person name="Stuart O.P."/>
            <person name="Cleave R."/>
            <person name="Magrath M.J.L."/>
            <person name="Mikheyev A.S."/>
        </authorList>
    </citation>
    <scope>NUCLEOTIDE SEQUENCE [LARGE SCALE GENOMIC DNA]</scope>
    <source>
        <strain evidence="1">Daus_M_001</strain>
        <tissue evidence="1">Leg muscle</tissue>
    </source>
</reference>
<comment type="caution">
    <text evidence="1">The sequence shown here is derived from an EMBL/GenBank/DDBJ whole genome shotgun (WGS) entry which is preliminary data.</text>
</comment>
<protein>
    <submittedName>
        <fullName evidence="1">Uncharacterized protein</fullName>
    </submittedName>
</protein>
<sequence>MSNLAAPGVEFDFDLPTTRAEHAGSRRLAHSYLQRADRPASFTLASHSFKITSHMAEFAVLWRRRDSSNKRRRAAHWGRPAPCCAARAAGSAAAAVVALAAPSGSGTSPLRTQPTTAHWWPLPHFGLQPSSTALQADCTPDQCIEVGQTQYRQTMHLALSTSNIRLQRDSPPTTRPHKTARHRTKTAYIPSCMTHSGHSPTGAPARVVHYTELRYKKHAPYQIRYISLYTVALLSISVTDVATLSHMRSGCRSGVVVRLLASHLGQNRFDSRRSRPRISAYGNHAGRCSCFAGFFGIIPFPPIHYSTAPYSPRFTLIGSHDLDVKSCPNLFTHSAK</sequence>
<accession>A0ABQ9GZN7</accession>
<dbReference type="Proteomes" id="UP001159363">
    <property type="component" value="Chromosome 7"/>
</dbReference>
<evidence type="ECO:0000313" key="1">
    <source>
        <dbReference type="EMBL" id="KAJ8877504.1"/>
    </source>
</evidence>
<keyword evidence="2" id="KW-1185">Reference proteome</keyword>
<evidence type="ECO:0000313" key="2">
    <source>
        <dbReference type="Proteomes" id="UP001159363"/>
    </source>
</evidence>
<organism evidence="1 2">
    <name type="scientific">Dryococelus australis</name>
    <dbReference type="NCBI Taxonomy" id="614101"/>
    <lineage>
        <taxon>Eukaryota</taxon>
        <taxon>Metazoa</taxon>
        <taxon>Ecdysozoa</taxon>
        <taxon>Arthropoda</taxon>
        <taxon>Hexapoda</taxon>
        <taxon>Insecta</taxon>
        <taxon>Pterygota</taxon>
        <taxon>Neoptera</taxon>
        <taxon>Polyneoptera</taxon>
        <taxon>Phasmatodea</taxon>
        <taxon>Verophasmatodea</taxon>
        <taxon>Anareolatae</taxon>
        <taxon>Phasmatidae</taxon>
        <taxon>Eurycanthinae</taxon>
        <taxon>Dryococelus</taxon>
    </lineage>
</organism>
<gene>
    <name evidence="1" type="ORF">PR048_021959</name>
</gene>
<proteinExistence type="predicted"/>
<name>A0ABQ9GZN7_9NEOP</name>
<dbReference type="EMBL" id="JARBHB010000008">
    <property type="protein sequence ID" value="KAJ8877504.1"/>
    <property type="molecule type" value="Genomic_DNA"/>
</dbReference>